<name>A0A1M4S9P3_9FIRM</name>
<proteinExistence type="predicted"/>
<dbReference type="AlphaFoldDB" id="A0A1M4S9P3"/>
<dbReference type="Proteomes" id="UP000184148">
    <property type="component" value="Unassembled WGS sequence"/>
</dbReference>
<evidence type="ECO:0000313" key="1">
    <source>
        <dbReference type="EMBL" id="SHE28936.1"/>
    </source>
</evidence>
<organism evidence="1 2">
    <name type="scientific">Desulforamulus putei DSM 12395</name>
    <dbReference type="NCBI Taxonomy" id="1121429"/>
    <lineage>
        <taxon>Bacteria</taxon>
        <taxon>Bacillati</taxon>
        <taxon>Bacillota</taxon>
        <taxon>Clostridia</taxon>
        <taxon>Eubacteriales</taxon>
        <taxon>Peptococcaceae</taxon>
        <taxon>Desulforamulus</taxon>
    </lineage>
</organism>
<dbReference type="OrthoDB" id="1786437at2"/>
<gene>
    <name evidence="1" type="ORF">SAMN02745133_00030</name>
</gene>
<dbReference type="EMBL" id="FQUY01000001">
    <property type="protein sequence ID" value="SHE28936.1"/>
    <property type="molecule type" value="Genomic_DNA"/>
</dbReference>
<protein>
    <submittedName>
        <fullName evidence="1">Uncharacterized protein</fullName>
    </submittedName>
</protein>
<dbReference type="RefSeq" id="WP_073233853.1">
    <property type="nucleotide sequence ID" value="NZ_FQUY01000001.1"/>
</dbReference>
<sequence>MAQEPKFDVIQEYGSTAFSPDFGAWADLNYEENGKEFSRTTMVLVNPAWTEPLEKAAGEYSPPSWAYDPESDMYLLLVKWQNGVRLPIAFRKEEAGKLLFDDYVKNPFDIMISNKKISGDIEQDDSLRMHVLWDVKFSKSPQAAWPE</sequence>
<reference evidence="2" key="1">
    <citation type="submission" date="2016-11" db="EMBL/GenBank/DDBJ databases">
        <authorList>
            <person name="Varghese N."/>
            <person name="Submissions S."/>
        </authorList>
    </citation>
    <scope>NUCLEOTIDE SEQUENCE [LARGE SCALE GENOMIC DNA]</scope>
    <source>
        <strain evidence="2">DSM 12395</strain>
    </source>
</reference>
<evidence type="ECO:0000313" key="2">
    <source>
        <dbReference type="Proteomes" id="UP000184148"/>
    </source>
</evidence>
<keyword evidence="2" id="KW-1185">Reference proteome</keyword>
<accession>A0A1M4S9P3</accession>
<dbReference type="STRING" id="1121429.SAMN02745133_00030"/>